<dbReference type="PATRIC" id="fig|1214179.4.peg.1967"/>
<dbReference type="SMART" id="SM00382">
    <property type="entry name" value="AAA"/>
    <property type="match status" value="1"/>
</dbReference>
<keyword evidence="1" id="KW-0547">Nucleotide-binding</keyword>
<name>A0A075SLS1_STRSU</name>
<dbReference type="GO" id="GO:0016887">
    <property type="term" value="F:ATP hydrolysis activity"/>
    <property type="evidence" value="ECO:0007669"/>
    <property type="project" value="InterPro"/>
</dbReference>
<dbReference type="PROSITE" id="PS00211">
    <property type="entry name" value="ABC_TRANSPORTER_1"/>
    <property type="match status" value="1"/>
</dbReference>
<gene>
    <name evidence="4" type="ORF">ID09_09900</name>
</gene>
<keyword evidence="2 4" id="KW-0067">ATP-binding</keyword>
<dbReference type="Gene3D" id="3.40.50.300">
    <property type="entry name" value="P-loop containing nucleotide triphosphate hydrolases"/>
    <property type="match status" value="1"/>
</dbReference>
<evidence type="ECO:0000313" key="4">
    <source>
        <dbReference type="EMBL" id="AIG44321.1"/>
    </source>
</evidence>
<dbReference type="RefSeq" id="WP_002938850.1">
    <property type="nucleotide sequence ID" value="NZ_ALLE01000008.1"/>
</dbReference>
<dbReference type="SUPFAM" id="SSF52540">
    <property type="entry name" value="P-loop containing nucleoside triphosphate hydrolases"/>
    <property type="match status" value="1"/>
</dbReference>
<accession>A0A075SLS1</accession>
<dbReference type="HOGENOM" id="CLU_000604_1_2_9"/>
<feature type="domain" description="ABC transporter" evidence="3">
    <location>
        <begin position="6"/>
        <end position="212"/>
    </location>
</feature>
<organism evidence="4 5">
    <name type="scientific">Streptococcus suis 6407</name>
    <dbReference type="NCBI Taxonomy" id="1214179"/>
    <lineage>
        <taxon>Bacteria</taxon>
        <taxon>Bacillati</taxon>
        <taxon>Bacillota</taxon>
        <taxon>Bacilli</taxon>
        <taxon>Lactobacillales</taxon>
        <taxon>Streptococcaceae</taxon>
        <taxon>Streptococcus</taxon>
    </lineage>
</organism>
<reference evidence="4 5" key="1">
    <citation type="journal article" date="2014" name="Genome Announc.">
        <title>Whole-Genome Sequence of Streptococcus suis Serotype 4 Reference Strain 6407.</title>
        <authorList>
            <person name="Wang K."/>
            <person name="Chen J."/>
            <person name="Yao H."/>
            <person name="Lu C."/>
        </authorList>
    </citation>
    <scope>NUCLEOTIDE SEQUENCE [LARGE SCALE GENOMIC DNA]</scope>
    <source>
        <strain evidence="4">6407</strain>
    </source>
</reference>
<dbReference type="AlphaFoldDB" id="A0A075SLS1"/>
<dbReference type="Proteomes" id="UP000028185">
    <property type="component" value="Chromosome"/>
</dbReference>
<dbReference type="PANTHER" id="PTHR43158:SF7">
    <property type="entry name" value="ABC TRANSPORTER, ATP-BINDING PROTEIN"/>
    <property type="match status" value="1"/>
</dbReference>
<evidence type="ECO:0000259" key="3">
    <source>
        <dbReference type="PROSITE" id="PS50893"/>
    </source>
</evidence>
<dbReference type="InterPro" id="IPR027417">
    <property type="entry name" value="P-loop_NTPase"/>
</dbReference>
<dbReference type="PANTHER" id="PTHR43158">
    <property type="entry name" value="SKFA PEPTIDE EXPORT ATP-BINDING PROTEIN SKFE"/>
    <property type="match status" value="1"/>
</dbReference>
<evidence type="ECO:0000256" key="1">
    <source>
        <dbReference type="ARBA" id="ARBA00022741"/>
    </source>
</evidence>
<evidence type="ECO:0000256" key="2">
    <source>
        <dbReference type="ARBA" id="ARBA00022840"/>
    </source>
</evidence>
<dbReference type="InterPro" id="IPR003439">
    <property type="entry name" value="ABC_transporter-like_ATP-bd"/>
</dbReference>
<proteinExistence type="predicted"/>
<sequence length="213" mass="23710">MNNSIIKIENLSKKFKNCDLFDNLHFECSEGEIVGITGINGSGKSVLFKLIAGLMQPNSGTIKVYGEDIVGKIPSGLGALIEEPGFIPNYSGFENLEFLSTIQNIIGKEEILATLHRVGLFEDKDKKVRNYSLGMKKKLGIAQAIMEEPRILLLDEPTNALDSQSVQRVYDLLKELSKEKGVTVLLASHNDSDIRHLCDKVYLLENKQCKLLK</sequence>
<dbReference type="CDD" id="cd03230">
    <property type="entry name" value="ABC_DR_subfamily_A"/>
    <property type="match status" value="1"/>
</dbReference>
<evidence type="ECO:0000313" key="5">
    <source>
        <dbReference type="Proteomes" id="UP000028185"/>
    </source>
</evidence>
<dbReference type="Pfam" id="PF00005">
    <property type="entry name" value="ABC_tran"/>
    <property type="match status" value="1"/>
</dbReference>
<dbReference type="InterPro" id="IPR003593">
    <property type="entry name" value="AAA+_ATPase"/>
</dbReference>
<dbReference type="EMBL" id="CP008921">
    <property type="protein sequence ID" value="AIG44321.1"/>
    <property type="molecule type" value="Genomic_DNA"/>
</dbReference>
<dbReference type="InterPro" id="IPR017871">
    <property type="entry name" value="ABC_transporter-like_CS"/>
</dbReference>
<dbReference type="PROSITE" id="PS50893">
    <property type="entry name" value="ABC_TRANSPORTER_2"/>
    <property type="match status" value="1"/>
</dbReference>
<protein>
    <submittedName>
        <fullName evidence="4">Multidrug ABC transporter ATP-binding protein</fullName>
    </submittedName>
</protein>
<dbReference type="GO" id="GO:0005524">
    <property type="term" value="F:ATP binding"/>
    <property type="evidence" value="ECO:0007669"/>
    <property type="project" value="UniProtKB-KW"/>
</dbReference>